<dbReference type="PANTHER" id="PTHR23158">
    <property type="entry name" value="MELANOMA INHIBITORY ACTIVITY-RELATED"/>
    <property type="match status" value="1"/>
</dbReference>
<dbReference type="Gene3D" id="2.30.30.40">
    <property type="entry name" value="SH3 Domains"/>
    <property type="match status" value="1"/>
</dbReference>
<dbReference type="Pfam" id="PF07653">
    <property type="entry name" value="SH3_2"/>
    <property type="match status" value="1"/>
</dbReference>
<feature type="chain" id="PRO_5044013817" description="SH3 domain-containing protein" evidence="10">
    <location>
        <begin position="24"/>
        <end position="1386"/>
    </location>
</feature>
<feature type="region of interest" description="Disordered" evidence="9">
    <location>
        <begin position="1254"/>
        <end position="1386"/>
    </location>
</feature>
<proteinExistence type="predicted"/>
<feature type="compositionally biased region" description="Basic and acidic residues" evidence="9">
    <location>
        <begin position="1352"/>
        <end position="1363"/>
    </location>
</feature>
<feature type="compositionally biased region" description="Polar residues" evidence="9">
    <location>
        <begin position="112"/>
        <end position="143"/>
    </location>
</feature>
<feature type="domain" description="SH3" evidence="11">
    <location>
        <begin position="38"/>
        <end position="99"/>
    </location>
</feature>
<accession>A0AAW2HCX7</accession>
<feature type="region of interest" description="Disordered" evidence="9">
    <location>
        <begin position="629"/>
        <end position="650"/>
    </location>
</feature>
<gene>
    <name evidence="12" type="ORF">PYX00_009652</name>
</gene>
<evidence type="ECO:0000256" key="9">
    <source>
        <dbReference type="SAM" id="MobiDB-lite"/>
    </source>
</evidence>
<protein>
    <recommendedName>
        <fullName evidence="11">SH3 domain-containing protein</fullName>
    </recommendedName>
</protein>
<evidence type="ECO:0000256" key="10">
    <source>
        <dbReference type="SAM" id="SignalP"/>
    </source>
</evidence>
<keyword evidence="4" id="KW-0256">Endoplasmic reticulum</keyword>
<evidence type="ECO:0000256" key="1">
    <source>
        <dbReference type="ARBA" id="ARBA00004389"/>
    </source>
</evidence>
<organism evidence="12">
    <name type="scientific">Menopon gallinae</name>
    <name type="common">poultry shaft louse</name>
    <dbReference type="NCBI Taxonomy" id="328185"/>
    <lineage>
        <taxon>Eukaryota</taxon>
        <taxon>Metazoa</taxon>
        <taxon>Ecdysozoa</taxon>
        <taxon>Arthropoda</taxon>
        <taxon>Hexapoda</taxon>
        <taxon>Insecta</taxon>
        <taxon>Pterygota</taxon>
        <taxon>Neoptera</taxon>
        <taxon>Paraneoptera</taxon>
        <taxon>Psocodea</taxon>
        <taxon>Troctomorpha</taxon>
        <taxon>Phthiraptera</taxon>
        <taxon>Amblycera</taxon>
        <taxon>Menoponidae</taxon>
        <taxon>Menopon</taxon>
    </lineage>
</organism>
<evidence type="ECO:0000313" key="12">
    <source>
        <dbReference type="EMBL" id="KAL0267363.1"/>
    </source>
</evidence>
<evidence type="ECO:0000259" key="11">
    <source>
        <dbReference type="PROSITE" id="PS50002"/>
    </source>
</evidence>
<feature type="compositionally biased region" description="Polar residues" evidence="9">
    <location>
        <begin position="184"/>
        <end position="223"/>
    </location>
</feature>
<evidence type="ECO:0000256" key="2">
    <source>
        <dbReference type="ARBA" id="ARBA00022443"/>
    </source>
</evidence>
<dbReference type="InterPro" id="IPR001452">
    <property type="entry name" value="SH3_domain"/>
</dbReference>
<dbReference type="InterPro" id="IPR051500">
    <property type="entry name" value="cTAGE_MIA/OTOR"/>
</dbReference>
<dbReference type="GO" id="GO:0006888">
    <property type="term" value="P:endoplasmic reticulum to Golgi vesicle-mediated transport"/>
    <property type="evidence" value="ECO:0007669"/>
    <property type="project" value="TreeGrafter"/>
</dbReference>
<sequence>MFGRDLHLFLIICFVNLFCYTHSDIPRVKLCADPDCSVPISEAQAMTPYAPAEKGVLGFKRGTKITIYSKCREKDGFWFGKIGNKLGYVPSRLLKELTVWKSLDMLNYEISTDNESSSSVGNNSADGINSGTQINDDSGNGNVDVSEKGSVRSPLPDLIRSMSGDVPMPKVNNEPQINAEMKNDNSQTVKVTEGSMPSQTVPEISPINSDVNVENAAQNSGKQESPVEDAKVVDENDDENDVVDDDDEDEEEEEEDEEEDVQIESPSVNDEKLSNVGMEIDNNVPQTVSAEKTDSQMSDSEQVGHVEKLQGEIPKESAVKPDNADVNHIINESSSSDINKDSNDSVSESDVNIKDNGNDVVEIVEGIEESPVIDNSTVVEENESENILKNESVHEDLSSASGTVPAEKHAKLENENLGYVTESVVPSTVSSSSSSSSISSGSTVNLNAADSAVPVEEVSQIVTDGTTILPTPESQFVPPHQQKVLDNVLYPGYPPIPREPGNAAQPGGEAVTTQYTVPVGDQGFENPATTTDTSFVKVSTTFGNQLYTQSFINTPPTYVMKEFNTYMNEKNSEGVSSEPSTEIPPVEATQQLPQTPEYASQTQEYPQMVDPFKDTTHEPVEIPAVVEPVTTTPVPPSEAPTYPSEDGDTDTENDGFLSTLLSWVGFGVKTEEEKPLNQQIDPSEYQKDAAPLGADHKVAPDGTCKSIDGTDAGCEEIILSEDTNSFWNVWMDGKTTNITASYNTFIYLVVTAVTVLIFTLGYYFIEKFRSDGPLIAKVNKLEQELLVSTKECHILKDELANTKKKLNLFETSSNDKTALQLELEEAKKVKSELESNIEALQQELDSATEAGLDLNRMLSEVLTQKGGSETLMESVEYLQSQLNNQQQIIDEMTTKLITKSKENQELQDELTAANEKIESLEADVEDMRSNLNVHLKDNEDVIKELTAKNNELQLKINHMNDAKEKEISKLKKSIGDLEAKLKSASASLKIKDEECNNLKDSMKKIKMKDSKNVDSIFEVSRIKAELAQSQSESNSLKERLKAEEDKVAKLQDNCNKMEEKVIKLEQISAEAEKERVEAQTRLTVLSNYFKEKETQLQKELGLKEAMWVQKQGDESTIFERMKSLEEEIDNYKSQNEALKKEILDQERGLKTQITTLEKKAHENWIAARQAERKLEESKQEAAQLRNKLTLMEKNISNDLESSPHPRVGEEMNGGDALSPLIHDTSSPILFPPPLPLDPNNTSFPPGFIPPPMFMPPPPGGFMPPPPFLPGDHRPPPLGRMSSPPLNNRFSPPPPDYGYDRMSTPPLSPATRNYRSPTESDRDRERFRHRTPTSPSFRSRNWEDGSSGGFRPIAERNSKREEKGGSNLSSGHSSDSLDKSSRHSGRV</sequence>
<feature type="region of interest" description="Disordered" evidence="9">
    <location>
        <begin position="112"/>
        <end position="357"/>
    </location>
</feature>
<name>A0AAW2HCX7_9NEOP</name>
<dbReference type="EMBL" id="JARGDH010000005">
    <property type="protein sequence ID" value="KAL0267363.1"/>
    <property type="molecule type" value="Genomic_DNA"/>
</dbReference>
<feature type="signal peptide" evidence="10">
    <location>
        <begin position="1"/>
        <end position="23"/>
    </location>
</feature>
<feature type="compositionally biased region" description="Acidic residues" evidence="9">
    <location>
        <begin position="235"/>
        <end position="262"/>
    </location>
</feature>
<keyword evidence="3 10" id="KW-0732">Signal</keyword>
<evidence type="ECO:0000256" key="7">
    <source>
        <dbReference type="PROSITE-ProRule" id="PRU00192"/>
    </source>
</evidence>
<keyword evidence="5 8" id="KW-0175">Coiled coil</keyword>
<reference evidence="12" key="1">
    <citation type="journal article" date="2024" name="Gigascience">
        <title>Chromosome-level genome of the poultry shaft louse Menopon gallinae provides insight into the host-switching and adaptive evolution of parasitic lice.</title>
        <authorList>
            <person name="Xu Y."/>
            <person name="Ma L."/>
            <person name="Liu S."/>
            <person name="Liang Y."/>
            <person name="Liu Q."/>
            <person name="He Z."/>
            <person name="Tian L."/>
            <person name="Duan Y."/>
            <person name="Cai W."/>
            <person name="Li H."/>
            <person name="Song F."/>
        </authorList>
    </citation>
    <scope>NUCLEOTIDE SEQUENCE</scope>
    <source>
        <strain evidence="12">Cailab_2023a</strain>
    </source>
</reference>
<feature type="compositionally biased region" description="Polar residues" evidence="9">
    <location>
        <begin position="283"/>
        <end position="301"/>
    </location>
</feature>
<dbReference type="GO" id="GO:0005789">
    <property type="term" value="C:endoplasmic reticulum membrane"/>
    <property type="evidence" value="ECO:0007669"/>
    <property type="project" value="UniProtKB-SubCell"/>
</dbReference>
<keyword evidence="6" id="KW-0325">Glycoprotein</keyword>
<evidence type="ECO:0000256" key="4">
    <source>
        <dbReference type="ARBA" id="ARBA00022824"/>
    </source>
</evidence>
<evidence type="ECO:0000256" key="8">
    <source>
        <dbReference type="SAM" id="Coils"/>
    </source>
</evidence>
<dbReference type="PROSITE" id="PS50002">
    <property type="entry name" value="SH3"/>
    <property type="match status" value="1"/>
</dbReference>
<dbReference type="InterPro" id="IPR036028">
    <property type="entry name" value="SH3-like_dom_sf"/>
</dbReference>
<feature type="coiled-coil region" evidence="8">
    <location>
        <begin position="1114"/>
        <end position="1194"/>
    </location>
</feature>
<dbReference type="GO" id="GO:0070971">
    <property type="term" value="C:endoplasmic reticulum exit site"/>
    <property type="evidence" value="ECO:0007669"/>
    <property type="project" value="TreeGrafter"/>
</dbReference>
<evidence type="ECO:0000256" key="6">
    <source>
        <dbReference type="ARBA" id="ARBA00023180"/>
    </source>
</evidence>
<feature type="compositionally biased region" description="Low complexity" evidence="9">
    <location>
        <begin position="1364"/>
        <end position="1373"/>
    </location>
</feature>
<dbReference type="GO" id="GO:0009306">
    <property type="term" value="P:protein secretion"/>
    <property type="evidence" value="ECO:0007669"/>
    <property type="project" value="TreeGrafter"/>
</dbReference>
<evidence type="ECO:0000256" key="3">
    <source>
        <dbReference type="ARBA" id="ARBA00022729"/>
    </source>
</evidence>
<dbReference type="GO" id="GO:0035459">
    <property type="term" value="P:vesicle cargo loading"/>
    <property type="evidence" value="ECO:0007669"/>
    <property type="project" value="TreeGrafter"/>
</dbReference>
<comment type="caution">
    <text evidence="12">The sequence shown here is derived from an EMBL/GenBank/DDBJ whole genome shotgun (WGS) entry which is preliminary data.</text>
</comment>
<dbReference type="PANTHER" id="PTHR23158:SF33">
    <property type="entry name" value="TRANSPORT AND GOLGI ORGANIZATION PROTEIN 1"/>
    <property type="match status" value="1"/>
</dbReference>
<feature type="compositionally biased region" description="Pro residues" evidence="9">
    <location>
        <begin position="1254"/>
        <end position="1268"/>
    </location>
</feature>
<evidence type="ECO:0000256" key="5">
    <source>
        <dbReference type="ARBA" id="ARBA00023054"/>
    </source>
</evidence>
<keyword evidence="2 7" id="KW-0728">SH3 domain</keyword>
<feature type="compositionally biased region" description="Basic and acidic residues" evidence="9">
    <location>
        <begin position="302"/>
        <end position="325"/>
    </location>
</feature>
<comment type="subcellular location">
    <subcellularLocation>
        <location evidence="1">Endoplasmic reticulum membrane</location>
        <topology evidence="1">Single-pass membrane protein</topology>
    </subcellularLocation>
</comment>
<dbReference type="SMART" id="SM00326">
    <property type="entry name" value="SH3"/>
    <property type="match status" value="1"/>
</dbReference>
<feature type="coiled-coil region" evidence="8">
    <location>
        <begin position="778"/>
        <end position="1081"/>
    </location>
</feature>
<dbReference type="SUPFAM" id="SSF50044">
    <property type="entry name" value="SH3-domain"/>
    <property type="match status" value="1"/>
</dbReference>